<dbReference type="Gene3D" id="2.40.370.10">
    <property type="entry name" value="AttH-like domain"/>
    <property type="match status" value="2"/>
</dbReference>
<dbReference type="SUPFAM" id="SSF159245">
    <property type="entry name" value="AttH-like"/>
    <property type="match status" value="1"/>
</dbReference>
<dbReference type="EMBL" id="NRSH01000030">
    <property type="protein sequence ID" value="MBK1726241.1"/>
    <property type="molecule type" value="Genomic_DNA"/>
</dbReference>
<dbReference type="PANTHER" id="PTHR38591">
    <property type="entry name" value="HYDROLASE"/>
    <property type="match status" value="1"/>
</dbReference>
<dbReference type="Pfam" id="PF17186">
    <property type="entry name" value="Lipocalin_9"/>
    <property type="match status" value="1"/>
</dbReference>
<evidence type="ECO:0000259" key="2">
    <source>
        <dbReference type="Pfam" id="PF07143"/>
    </source>
</evidence>
<organism evidence="3 4">
    <name type="scientific">Halorhodospira neutriphila</name>
    <dbReference type="NCBI Taxonomy" id="168379"/>
    <lineage>
        <taxon>Bacteria</taxon>
        <taxon>Pseudomonadati</taxon>
        <taxon>Pseudomonadota</taxon>
        <taxon>Gammaproteobacteria</taxon>
        <taxon>Chromatiales</taxon>
        <taxon>Ectothiorhodospiraceae</taxon>
        <taxon>Halorhodospira</taxon>
    </lineage>
</organism>
<feature type="region of interest" description="Disordered" evidence="1">
    <location>
        <begin position="31"/>
        <end position="50"/>
    </location>
</feature>
<dbReference type="InterPro" id="IPR010791">
    <property type="entry name" value="AttH_dom"/>
</dbReference>
<sequence>MAACGEAPPPGREGPSGEAGVNVAEALSGEQEAAGFARPQGPRPLLFPADHGPHPDYRHEWWYVTGNLESEAGRHFGFQATFFRFALTPEPLRLASRWATRQLWMAHFTVTDTAAGRFHHFERFSRGALGLAGARAEPFRVWLEDWALTAVGGDFDELRARLAAEGVAVDLRLELAKPLVLQGERGYSRKGAEPGNASYYYSAPRLAAAGEVTTPAGRHRVSGTAWIDREWGTSALSEGQSGWDWISLQLDSGRELMLYRLRREDGSTDPRSAGVWIDRQGSSRPLDWGDLTLEVLERWESPDGEATYPARWRLEYPEEGVELVIEPTLADQELRGGFRYWEGAVRASGRSAEGPVSGVGYVELTGYTE</sequence>
<dbReference type="InterPro" id="IPR023374">
    <property type="entry name" value="AttH-like_dom_sf"/>
</dbReference>
<accession>A0ABS1E3F4</accession>
<proteinExistence type="predicted"/>
<gene>
    <name evidence="3" type="ORF">CKO13_04215</name>
</gene>
<keyword evidence="4" id="KW-1185">Reference proteome</keyword>
<feature type="domain" description="AttH" evidence="2">
    <location>
        <begin position="59"/>
        <end position="233"/>
    </location>
</feature>
<comment type="caution">
    <text evidence="3">The sequence shown here is derived from an EMBL/GenBank/DDBJ whole genome shotgun (WGS) entry which is preliminary data.</text>
</comment>
<protein>
    <submittedName>
        <fullName evidence="3">Carotenoid 1,2-hydratase</fullName>
    </submittedName>
</protein>
<dbReference type="Pfam" id="PF07143">
    <property type="entry name" value="CrtC"/>
    <property type="match status" value="1"/>
</dbReference>
<name>A0ABS1E3F4_9GAMM</name>
<dbReference type="Proteomes" id="UP000738126">
    <property type="component" value="Unassembled WGS sequence"/>
</dbReference>
<evidence type="ECO:0000313" key="3">
    <source>
        <dbReference type="EMBL" id="MBK1726241.1"/>
    </source>
</evidence>
<dbReference type="PANTHER" id="PTHR38591:SF1">
    <property type="entry name" value="BLL1000 PROTEIN"/>
    <property type="match status" value="1"/>
</dbReference>
<reference evidence="3 4" key="1">
    <citation type="journal article" date="2020" name="Microorganisms">
        <title>Osmotic Adaptation and Compatible Solute Biosynthesis of Phototrophic Bacteria as Revealed from Genome Analyses.</title>
        <authorList>
            <person name="Imhoff J.F."/>
            <person name="Rahn T."/>
            <person name="Kunzel S."/>
            <person name="Keller A."/>
            <person name="Neulinger S.C."/>
        </authorList>
    </citation>
    <scope>NUCLEOTIDE SEQUENCE [LARGE SCALE GENOMIC DNA]</scope>
    <source>
        <strain evidence="3 4">DSM 15116</strain>
    </source>
</reference>
<evidence type="ECO:0000256" key="1">
    <source>
        <dbReference type="SAM" id="MobiDB-lite"/>
    </source>
</evidence>
<evidence type="ECO:0000313" key="4">
    <source>
        <dbReference type="Proteomes" id="UP000738126"/>
    </source>
</evidence>